<keyword evidence="3" id="KW-0131">Cell cycle</keyword>
<evidence type="ECO:0000313" key="3">
    <source>
        <dbReference type="EMBL" id="NYE43518.1"/>
    </source>
</evidence>
<evidence type="ECO:0000313" key="4">
    <source>
        <dbReference type="Proteomes" id="UP000498980"/>
    </source>
</evidence>
<organism evidence="2 4">
    <name type="scientific">Streptomyces fulvorobeus</name>
    <dbReference type="NCBI Taxonomy" id="284028"/>
    <lineage>
        <taxon>Bacteria</taxon>
        <taxon>Bacillati</taxon>
        <taxon>Actinomycetota</taxon>
        <taxon>Actinomycetes</taxon>
        <taxon>Kitasatosporales</taxon>
        <taxon>Streptomycetaceae</taxon>
        <taxon>Streptomyces</taxon>
    </lineage>
</organism>
<gene>
    <name evidence="3" type="ORF">HEB29_004529</name>
    <name evidence="2" type="ORF">Sfulv_48030</name>
</gene>
<accession>A0A7J0CBZ1</accession>
<dbReference type="Proteomes" id="UP000498980">
    <property type="component" value="Unassembled WGS sequence"/>
</dbReference>
<dbReference type="PANTHER" id="PTHR30627">
    <property type="entry name" value="PEPTIDOGLYCAN D,D-TRANSPEPTIDASE"/>
    <property type="match status" value="1"/>
</dbReference>
<dbReference type="GO" id="GO:0005886">
    <property type="term" value="C:plasma membrane"/>
    <property type="evidence" value="ECO:0007669"/>
    <property type="project" value="TreeGrafter"/>
</dbReference>
<dbReference type="Proteomes" id="UP000530403">
    <property type="component" value="Unassembled WGS sequence"/>
</dbReference>
<dbReference type="RefSeq" id="WP_173316399.1">
    <property type="nucleotide sequence ID" value="NZ_BAAAUE010000013.1"/>
</dbReference>
<dbReference type="PANTHER" id="PTHR30627:SF24">
    <property type="entry name" value="PENICILLIN-BINDING PROTEIN 4B"/>
    <property type="match status" value="1"/>
</dbReference>
<dbReference type="Gene3D" id="3.40.710.10">
    <property type="entry name" value="DD-peptidase/beta-lactamase superfamily"/>
    <property type="match status" value="1"/>
</dbReference>
<feature type="domain" description="Penicillin-binding protein transpeptidase" evidence="1">
    <location>
        <begin position="17"/>
        <end position="231"/>
    </location>
</feature>
<keyword evidence="3" id="KW-0132">Cell division</keyword>
<dbReference type="InterPro" id="IPR001460">
    <property type="entry name" value="PCN-bd_Tpept"/>
</dbReference>
<name>A0A7J0CBZ1_9ACTN</name>
<dbReference type="SUPFAM" id="SSF56601">
    <property type="entry name" value="beta-lactamase/transpeptidase-like"/>
    <property type="match status" value="1"/>
</dbReference>
<dbReference type="InterPro" id="IPR012338">
    <property type="entry name" value="Beta-lactam/transpept-like"/>
</dbReference>
<dbReference type="GO" id="GO:0051301">
    <property type="term" value="P:cell division"/>
    <property type="evidence" value="ECO:0007669"/>
    <property type="project" value="UniProtKB-KW"/>
</dbReference>
<dbReference type="InterPro" id="IPR050515">
    <property type="entry name" value="Beta-lactam/transpept"/>
</dbReference>
<dbReference type="EMBL" id="JACCCF010000001">
    <property type="protein sequence ID" value="NYE43518.1"/>
    <property type="molecule type" value="Genomic_DNA"/>
</dbReference>
<evidence type="ECO:0000313" key="5">
    <source>
        <dbReference type="Proteomes" id="UP000530403"/>
    </source>
</evidence>
<sequence>MNVKKNRITARRISVLFAALRPSTGEELAVATSATGEMNPALEGVEALGSVFEIVTAAALLEHKVVTPTVAVACPSQASVEGTSFTNPRLKSGISGSTFADAFAASCDTGFVKLAGELAPGALAQEAKDVFGLGLDWQTGITTADGAVPELTGADKAAAAVGRGEVRLNVLNLASITATLKSGTFKQPTFVAADMVDAERARAVRTLSATIAQNLREMMSHNSSRGTGASAMAGSYGDHGSMAWAR</sequence>
<dbReference type="GO" id="GO:0071972">
    <property type="term" value="F:peptidoglycan L,D-transpeptidase activity"/>
    <property type="evidence" value="ECO:0007669"/>
    <property type="project" value="TreeGrafter"/>
</dbReference>
<evidence type="ECO:0000259" key="1">
    <source>
        <dbReference type="Pfam" id="PF00905"/>
    </source>
</evidence>
<comment type="caution">
    <text evidence="2">The sequence shown here is derived from an EMBL/GenBank/DDBJ whole genome shotgun (WGS) entry which is preliminary data.</text>
</comment>
<evidence type="ECO:0000313" key="2">
    <source>
        <dbReference type="EMBL" id="GFM99992.1"/>
    </source>
</evidence>
<dbReference type="AlphaFoldDB" id="A0A7J0CBZ1"/>
<dbReference type="EMBL" id="BLWC01000001">
    <property type="protein sequence ID" value="GFM99992.1"/>
    <property type="molecule type" value="Genomic_DNA"/>
</dbReference>
<keyword evidence="4" id="KW-1185">Reference proteome</keyword>
<proteinExistence type="predicted"/>
<reference evidence="2 4" key="1">
    <citation type="submission" date="2020-05" db="EMBL/GenBank/DDBJ databases">
        <title>Whole genome shotgun sequence of Streptomyces fulvorobeus NBRC 15897.</title>
        <authorList>
            <person name="Komaki H."/>
            <person name="Tamura T."/>
        </authorList>
    </citation>
    <scope>NUCLEOTIDE SEQUENCE [LARGE SCALE GENOMIC DNA]</scope>
    <source>
        <strain evidence="2 4">NBRC 15897</strain>
    </source>
</reference>
<dbReference type="Pfam" id="PF00905">
    <property type="entry name" value="Transpeptidase"/>
    <property type="match status" value="1"/>
</dbReference>
<protein>
    <submittedName>
        <fullName evidence="3">Cell division protein FtsI/penicillin-binding protein 2</fullName>
    </submittedName>
</protein>
<dbReference type="GO" id="GO:0071555">
    <property type="term" value="P:cell wall organization"/>
    <property type="evidence" value="ECO:0007669"/>
    <property type="project" value="TreeGrafter"/>
</dbReference>
<dbReference type="GO" id="GO:0008658">
    <property type="term" value="F:penicillin binding"/>
    <property type="evidence" value="ECO:0007669"/>
    <property type="project" value="InterPro"/>
</dbReference>
<reference evidence="3 5" key="2">
    <citation type="submission" date="2020-07" db="EMBL/GenBank/DDBJ databases">
        <title>Sequencing the genomes of 1000 actinobacteria strains.</title>
        <authorList>
            <person name="Klenk H.-P."/>
        </authorList>
    </citation>
    <scope>NUCLEOTIDE SEQUENCE [LARGE SCALE GENOMIC DNA]</scope>
    <source>
        <strain evidence="3 5">DSM 41455</strain>
    </source>
</reference>